<dbReference type="EMBL" id="CACVAR010000171">
    <property type="protein sequence ID" value="CAA6808230.1"/>
    <property type="molecule type" value="Genomic_DNA"/>
</dbReference>
<dbReference type="InterPro" id="IPR049052">
    <property type="entry name" value="nSTAND1"/>
</dbReference>
<keyword evidence="1" id="KW-0812">Transmembrane</keyword>
<sequence length="774" mass="88181">MKKTIKIFISSPGDVIPERQKAMQIIKRLNRHFTDVKLEGVFWEREPMTATKDYQANIVYPSSTDIVAVILWTRLGSELSSSKYVGAYTNKQPITGTEWEFEDAYAKAKKEKTPHLALYRKRNDKIVIDPEQVEEMSRQQKLIQSFDNYWAKNDDGSYAMAEHTFERTDEFESMFEEHLKKIIAKIVNETLTFKANWLEGSPFRGLQSFEAQHASIFFGRNREVNESREKLQQQINKGKSFLLITGASGSGKSSLVKAGLLPDLQIAGMVKDVALSRVATFIPSDDVPIKALMSAILKALPELRELQLNEENLEKHLDDLLPIEQAMNQIAKKENLSETAKVKLVLYIDQFEELFTSANIDEAMQEAFINLLFKLFSSEHVWVVASMRSDFMSYLDNFPQLIALLNDGAEYKLHFPKETELGQIINKPAQEAGLSFGVDDNGKGLDDFLRESASRHQASLPLLEYLLEQLWEKRDQEKNQLTFEAYEALGKLEGAIGKKAGQVYEKLGSQAQKAMPELIIMLASVSDSSKNITAKRVSKRQIDKDPAIKACATALMAKDVRLLVSAKDKEGLEYYRVAHESLFSHWELAKETILVHKKDIYLRDQLEKRSQAWKESQAKDKKSLFLNDGLPLNEALELLSRRERSLAIGVVEFVRASEEHVKKRKKRNRFAIGTILVVSILVSFFMYSVKMEAENLNEKLGIIVSRLFSIGANSSGEKKVDEIMIYQTIIDEFKNSKEKEIIKLVASSYYNMGIAYYNRLLAKLASKPSYSYQS</sequence>
<protein>
    <recommendedName>
        <fullName evidence="2">Novel STAND NTPase 1 domain-containing protein</fullName>
    </recommendedName>
</protein>
<accession>A0A6S6SRG5</accession>
<feature type="domain" description="Novel STAND NTPase 1" evidence="2">
    <location>
        <begin position="202"/>
        <end position="620"/>
    </location>
</feature>
<organism evidence="3">
    <name type="scientific">uncultured Sulfurovum sp</name>
    <dbReference type="NCBI Taxonomy" id="269237"/>
    <lineage>
        <taxon>Bacteria</taxon>
        <taxon>Pseudomonadati</taxon>
        <taxon>Campylobacterota</taxon>
        <taxon>Epsilonproteobacteria</taxon>
        <taxon>Campylobacterales</taxon>
        <taxon>Sulfurovaceae</taxon>
        <taxon>Sulfurovum</taxon>
        <taxon>environmental samples</taxon>
    </lineage>
</organism>
<proteinExistence type="predicted"/>
<feature type="transmembrane region" description="Helical" evidence="1">
    <location>
        <begin position="670"/>
        <end position="689"/>
    </location>
</feature>
<dbReference type="InterPro" id="IPR027417">
    <property type="entry name" value="P-loop_NTPase"/>
</dbReference>
<evidence type="ECO:0000259" key="2">
    <source>
        <dbReference type="Pfam" id="PF20703"/>
    </source>
</evidence>
<evidence type="ECO:0000256" key="1">
    <source>
        <dbReference type="SAM" id="Phobius"/>
    </source>
</evidence>
<dbReference type="Pfam" id="PF20703">
    <property type="entry name" value="nSTAND1"/>
    <property type="match status" value="1"/>
</dbReference>
<reference evidence="3" key="1">
    <citation type="submission" date="2020-01" db="EMBL/GenBank/DDBJ databases">
        <authorList>
            <person name="Meier V. D."/>
            <person name="Meier V D."/>
        </authorList>
    </citation>
    <scope>NUCLEOTIDE SEQUENCE</scope>
    <source>
        <strain evidence="3">HLG_WM_MAG_03</strain>
    </source>
</reference>
<keyword evidence="1" id="KW-1133">Transmembrane helix</keyword>
<gene>
    <name evidence="3" type="ORF">HELGO_WM38550</name>
</gene>
<name>A0A6S6SRG5_9BACT</name>
<dbReference type="AlphaFoldDB" id="A0A6S6SRG5"/>
<dbReference type="Gene3D" id="3.40.50.300">
    <property type="entry name" value="P-loop containing nucleotide triphosphate hydrolases"/>
    <property type="match status" value="1"/>
</dbReference>
<evidence type="ECO:0000313" key="3">
    <source>
        <dbReference type="EMBL" id="CAA6808230.1"/>
    </source>
</evidence>
<keyword evidence="1" id="KW-0472">Membrane</keyword>
<dbReference type="SUPFAM" id="SSF52540">
    <property type="entry name" value="P-loop containing nucleoside triphosphate hydrolases"/>
    <property type="match status" value="1"/>
</dbReference>